<dbReference type="OrthoDB" id="9907947at2759"/>
<proteinExistence type="predicted"/>
<keyword evidence="4" id="KW-1185">Reference proteome</keyword>
<dbReference type="GO" id="GO:0035662">
    <property type="term" value="F:Toll-like receptor 4 binding"/>
    <property type="evidence" value="ECO:0007669"/>
    <property type="project" value="InterPro"/>
</dbReference>
<dbReference type="PANTHER" id="PTHR15218">
    <property type="entry name" value="MD-1, MD-2 - RELATED"/>
    <property type="match status" value="1"/>
</dbReference>
<dbReference type="OMA" id="HWKEVLC"/>
<reference evidence="4" key="1">
    <citation type="submission" date="2018-12" db="EMBL/GenBank/DDBJ databases">
        <authorList>
            <person name="Yazar S."/>
        </authorList>
    </citation>
    <scope>NUCLEOTIDE SEQUENCE [LARGE SCALE GENOMIC DNA]</scope>
</reference>
<dbReference type="GO" id="GO:0034142">
    <property type="term" value="P:toll-like receptor 4 signaling pathway"/>
    <property type="evidence" value="ECO:0007669"/>
    <property type="project" value="TreeGrafter"/>
</dbReference>
<dbReference type="SUPFAM" id="SSF81296">
    <property type="entry name" value="E set domains"/>
    <property type="match status" value="1"/>
</dbReference>
<dbReference type="GO" id="GO:0046696">
    <property type="term" value="C:lipopolysaccharide receptor complex"/>
    <property type="evidence" value="ECO:0007669"/>
    <property type="project" value="TreeGrafter"/>
</dbReference>
<accession>A0A4X2LAT0</accession>
<dbReference type="SMART" id="SM00737">
    <property type="entry name" value="ML"/>
    <property type="match status" value="1"/>
</dbReference>
<evidence type="ECO:0000256" key="1">
    <source>
        <dbReference type="SAM" id="SignalP"/>
    </source>
</evidence>
<dbReference type="STRING" id="29139.ENSVURP00010021989"/>
<feature type="domain" description="MD-2-related lipid-recognition" evidence="2">
    <location>
        <begin position="34"/>
        <end position="154"/>
    </location>
</feature>
<dbReference type="Ensembl" id="ENSVURT00010025034.1">
    <property type="protein sequence ID" value="ENSVURP00010021989.1"/>
    <property type="gene ID" value="ENSVURG00010016860.1"/>
</dbReference>
<reference evidence="3" key="2">
    <citation type="submission" date="2025-08" db="UniProtKB">
        <authorList>
            <consortium name="Ensembl"/>
        </authorList>
    </citation>
    <scope>IDENTIFICATION</scope>
</reference>
<evidence type="ECO:0000313" key="3">
    <source>
        <dbReference type="Ensembl" id="ENSVURP00010021989.1"/>
    </source>
</evidence>
<dbReference type="GeneID" id="114053709"/>
<dbReference type="Gene3D" id="2.60.40.770">
    <property type="match status" value="1"/>
</dbReference>
<dbReference type="GO" id="GO:0031666">
    <property type="term" value="P:positive regulation of lipopolysaccharide-mediated signaling pathway"/>
    <property type="evidence" value="ECO:0007669"/>
    <property type="project" value="TreeGrafter"/>
</dbReference>
<protein>
    <recommendedName>
        <fullName evidence="2">MD-2-related lipid-recognition domain-containing protein</fullName>
    </recommendedName>
</protein>
<feature type="signal peptide" evidence="1">
    <location>
        <begin position="1"/>
        <end position="18"/>
    </location>
</feature>
<gene>
    <name evidence="3" type="primary">LOC114053709</name>
</gene>
<name>A0A4X2LAT0_VOMUR</name>
<dbReference type="InterPro" id="IPR039217">
    <property type="entry name" value="LY96"/>
</dbReference>
<reference evidence="3" key="3">
    <citation type="submission" date="2025-09" db="UniProtKB">
        <authorList>
            <consortium name="Ensembl"/>
        </authorList>
    </citation>
    <scope>IDENTIFICATION</scope>
</reference>
<keyword evidence="1" id="KW-0732">Signal</keyword>
<dbReference type="GO" id="GO:0001875">
    <property type="term" value="F:lipopolysaccharide immune receptor activity"/>
    <property type="evidence" value="ECO:0007669"/>
    <property type="project" value="TreeGrafter"/>
</dbReference>
<dbReference type="InterPro" id="IPR003172">
    <property type="entry name" value="ML_dom"/>
</dbReference>
<dbReference type="RefSeq" id="XP_027732638.1">
    <property type="nucleotide sequence ID" value="XM_027876837.1"/>
</dbReference>
<feature type="chain" id="PRO_5021223542" description="MD-2-related lipid-recognition domain-containing protein" evidence="1">
    <location>
        <begin position="19"/>
        <end position="163"/>
    </location>
</feature>
<dbReference type="Proteomes" id="UP000314987">
    <property type="component" value="Unassembled WGS sequence"/>
</dbReference>
<dbReference type="InterPro" id="IPR014756">
    <property type="entry name" value="Ig_E-set"/>
</dbReference>
<evidence type="ECO:0000313" key="4">
    <source>
        <dbReference type="Proteomes" id="UP000314987"/>
    </source>
</evidence>
<dbReference type="AlphaFoldDB" id="A0A4X2LAT0"/>
<dbReference type="GeneTree" id="ENSGT00390000000742"/>
<sequence>MLQIVFFSTLLTFTFIESVKNRWTCNTSDGEITYSSCDDKKPIPTINVTPCFNWKQTKGYLSLYYVPRRDLRDLYFNIHAEFKSSVIMPLRKEVLCHGADGGYSFCRVLKGETINTTVSFSFSFLKFPKGFYIFIAEAFSGGIEDSLFCCNITLELKNNFIKK</sequence>
<dbReference type="PANTHER" id="PTHR15218:SF0">
    <property type="entry name" value="LYMPHOCYTE ANTIGEN 96"/>
    <property type="match status" value="1"/>
</dbReference>
<dbReference type="GO" id="GO:0001530">
    <property type="term" value="F:lipopolysaccharide binding"/>
    <property type="evidence" value="ECO:0007669"/>
    <property type="project" value="InterPro"/>
</dbReference>
<organism evidence="3 4">
    <name type="scientific">Vombatus ursinus</name>
    <name type="common">Common wombat</name>
    <dbReference type="NCBI Taxonomy" id="29139"/>
    <lineage>
        <taxon>Eukaryota</taxon>
        <taxon>Metazoa</taxon>
        <taxon>Chordata</taxon>
        <taxon>Craniata</taxon>
        <taxon>Vertebrata</taxon>
        <taxon>Euteleostomi</taxon>
        <taxon>Mammalia</taxon>
        <taxon>Metatheria</taxon>
        <taxon>Diprotodontia</taxon>
        <taxon>Vombatidae</taxon>
        <taxon>Vombatus</taxon>
    </lineage>
</organism>
<dbReference type="GO" id="GO:0045087">
    <property type="term" value="P:innate immune response"/>
    <property type="evidence" value="ECO:0007669"/>
    <property type="project" value="InterPro"/>
</dbReference>
<evidence type="ECO:0000259" key="2">
    <source>
        <dbReference type="SMART" id="SM00737"/>
    </source>
</evidence>
<dbReference type="GO" id="GO:0032497">
    <property type="term" value="P:detection of lipopolysaccharide"/>
    <property type="evidence" value="ECO:0007669"/>
    <property type="project" value="TreeGrafter"/>
</dbReference>